<evidence type="ECO:0000256" key="1">
    <source>
        <dbReference type="ARBA" id="ARBA00004651"/>
    </source>
</evidence>
<comment type="similarity">
    <text evidence="7">Belongs to the binding-protein-dependent transport system permease family.</text>
</comment>
<dbReference type="CDD" id="cd06261">
    <property type="entry name" value="TM_PBP2"/>
    <property type="match status" value="1"/>
</dbReference>
<keyword evidence="6 7" id="KW-0472">Membrane</keyword>
<dbReference type="Pfam" id="PF00528">
    <property type="entry name" value="BPD_transp_1"/>
    <property type="match status" value="1"/>
</dbReference>
<comment type="caution">
    <text evidence="9">The sequence shown here is derived from an EMBL/GenBank/DDBJ whole genome shotgun (WGS) entry which is preliminary data.</text>
</comment>
<feature type="domain" description="ABC transmembrane type-1" evidence="8">
    <location>
        <begin position="82"/>
        <end position="269"/>
    </location>
</feature>
<keyword evidence="10" id="KW-1185">Reference proteome</keyword>
<organism evidence="9 10">
    <name type="scientific">Candidatus Chloroploca mongolica</name>
    <dbReference type="NCBI Taxonomy" id="2528176"/>
    <lineage>
        <taxon>Bacteria</taxon>
        <taxon>Bacillati</taxon>
        <taxon>Chloroflexota</taxon>
        <taxon>Chloroflexia</taxon>
        <taxon>Chloroflexales</taxon>
        <taxon>Chloroflexineae</taxon>
        <taxon>Oscillochloridaceae</taxon>
        <taxon>Candidatus Chloroploca</taxon>
    </lineage>
</organism>
<accession>A0ABS4D7H4</accession>
<evidence type="ECO:0000256" key="7">
    <source>
        <dbReference type="RuleBase" id="RU363032"/>
    </source>
</evidence>
<keyword evidence="5 7" id="KW-1133">Transmembrane helix</keyword>
<feature type="transmembrane region" description="Helical" evidence="7">
    <location>
        <begin position="88"/>
        <end position="108"/>
    </location>
</feature>
<sequence length="279" mass="29798">MAYSVAPSSSVRVRTVMVTAGRRMLPVIGLVAALLLIWEGSKLLFGISDQRLPHLGDIVATMFTRTQGGNGPLLLVQMLINAWATLRVAMGGFFIGGLLGFGLALLFMRMPILERGLMPYVIGSQTVPILAIAPMVVVSLGRMGAEPWVAKIFVAAYLTFFPVTIGMLRGLRSASPQSLDLMRSYAASSLQTFWKLRLPASLPYLFASLKIAASASVIGAIVAELPSGSSEGIGVMILNAAQFYNSRPPALYLAILVAGLIGVVFYGLVALAERLIVKR</sequence>
<evidence type="ECO:0000259" key="8">
    <source>
        <dbReference type="PROSITE" id="PS50928"/>
    </source>
</evidence>
<evidence type="ECO:0000256" key="3">
    <source>
        <dbReference type="ARBA" id="ARBA00022475"/>
    </source>
</evidence>
<dbReference type="Proteomes" id="UP001193081">
    <property type="component" value="Unassembled WGS sequence"/>
</dbReference>
<dbReference type="SUPFAM" id="SSF161098">
    <property type="entry name" value="MetI-like"/>
    <property type="match status" value="1"/>
</dbReference>
<feature type="transmembrane region" description="Helical" evidence="7">
    <location>
        <begin position="250"/>
        <end position="272"/>
    </location>
</feature>
<protein>
    <submittedName>
        <fullName evidence="9">ABC transporter permease</fullName>
    </submittedName>
</protein>
<keyword evidence="4 7" id="KW-0812">Transmembrane</keyword>
<dbReference type="EMBL" id="SIJK02000008">
    <property type="protein sequence ID" value="MBP1465396.1"/>
    <property type="molecule type" value="Genomic_DNA"/>
</dbReference>
<reference evidence="9 10" key="1">
    <citation type="submission" date="2021-03" db="EMBL/GenBank/DDBJ databases">
        <authorList>
            <person name="Grouzdev D.S."/>
        </authorList>
    </citation>
    <scope>NUCLEOTIDE SEQUENCE [LARGE SCALE GENOMIC DNA]</scope>
    <source>
        <strain evidence="9 10">M50-1</strain>
    </source>
</reference>
<comment type="subcellular location">
    <subcellularLocation>
        <location evidence="1 7">Cell membrane</location>
        <topology evidence="1 7">Multi-pass membrane protein</topology>
    </subcellularLocation>
</comment>
<dbReference type="InterPro" id="IPR035906">
    <property type="entry name" value="MetI-like_sf"/>
</dbReference>
<evidence type="ECO:0000313" key="10">
    <source>
        <dbReference type="Proteomes" id="UP001193081"/>
    </source>
</evidence>
<feature type="transmembrane region" description="Helical" evidence="7">
    <location>
        <begin position="120"/>
        <end position="142"/>
    </location>
</feature>
<evidence type="ECO:0000313" key="9">
    <source>
        <dbReference type="EMBL" id="MBP1465396.1"/>
    </source>
</evidence>
<keyword evidence="2 7" id="KW-0813">Transport</keyword>
<dbReference type="Gene3D" id="1.10.3720.10">
    <property type="entry name" value="MetI-like"/>
    <property type="match status" value="1"/>
</dbReference>
<evidence type="ECO:0000256" key="2">
    <source>
        <dbReference type="ARBA" id="ARBA00022448"/>
    </source>
</evidence>
<dbReference type="RefSeq" id="WP_167857292.1">
    <property type="nucleotide sequence ID" value="NZ_SIJK02000008.1"/>
</dbReference>
<dbReference type="PROSITE" id="PS50928">
    <property type="entry name" value="ABC_TM1"/>
    <property type="match status" value="1"/>
</dbReference>
<evidence type="ECO:0000256" key="6">
    <source>
        <dbReference type="ARBA" id="ARBA00023136"/>
    </source>
</evidence>
<dbReference type="InterPro" id="IPR000515">
    <property type="entry name" value="MetI-like"/>
</dbReference>
<dbReference type="PANTHER" id="PTHR30151:SF41">
    <property type="entry name" value="ABC TRANSPORTER PERMEASE PROTEIN"/>
    <property type="match status" value="1"/>
</dbReference>
<keyword evidence="3" id="KW-1003">Cell membrane</keyword>
<feature type="transmembrane region" description="Helical" evidence="7">
    <location>
        <begin position="202"/>
        <end position="223"/>
    </location>
</feature>
<gene>
    <name evidence="9" type="ORF">EYB53_006730</name>
</gene>
<proteinExistence type="inferred from homology"/>
<evidence type="ECO:0000256" key="5">
    <source>
        <dbReference type="ARBA" id="ARBA00022989"/>
    </source>
</evidence>
<name>A0ABS4D7H4_9CHLR</name>
<evidence type="ECO:0000256" key="4">
    <source>
        <dbReference type="ARBA" id="ARBA00022692"/>
    </source>
</evidence>
<dbReference type="PANTHER" id="PTHR30151">
    <property type="entry name" value="ALKANE SULFONATE ABC TRANSPORTER-RELATED, MEMBRANE SUBUNIT"/>
    <property type="match status" value="1"/>
</dbReference>
<feature type="transmembrane region" description="Helical" evidence="7">
    <location>
        <begin position="148"/>
        <end position="168"/>
    </location>
</feature>